<reference evidence="3 4" key="1">
    <citation type="submission" date="2013-03" db="EMBL/GenBank/DDBJ databases">
        <title>The Genome Sequence of Cladophialophora psammophila CBS 110553.</title>
        <authorList>
            <consortium name="The Broad Institute Genomics Platform"/>
            <person name="Cuomo C."/>
            <person name="de Hoog S."/>
            <person name="Gorbushina A."/>
            <person name="Walker B."/>
            <person name="Young S.K."/>
            <person name="Zeng Q."/>
            <person name="Gargeya S."/>
            <person name="Fitzgerald M."/>
            <person name="Haas B."/>
            <person name="Abouelleil A."/>
            <person name="Allen A.W."/>
            <person name="Alvarado L."/>
            <person name="Arachchi H.M."/>
            <person name="Berlin A.M."/>
            <person name="Chapman S.B."/>
            <person name="Gainer-Dewar J."/>
            <person name="Goldberg J."/>
            <person name="Griggs A."/>
            <person name="Gujja S."/>
            <person name="Hansen M."/>
            <person name="Howarth C."/>
            <person name="Imamovic A."/>
            <person name="Ireland A."/>
            <person name="Larimer J."/>
            <person name="McCowan C."/>
            <person name="Murphy C."/>
            <person name="Pearson M."/>
            <person name="Poon T.W."/>
            <person name="Priest M."/>
            <person name="Roberts A."/>
            <person name="Saif S."/>
            <person name="Shea T."/>
            <person name="Sisk P."/>
            <person name="Sykes S."/>
            <person name="Wortman J."/>
            <person name="Nusbaum C."/>
            <person name="Birren B."/>
        </authorList>
    </citation>
    <scope>NUCLEOTIDE SEQUENCE [LARGE SCALE GENOMIC DNA]</scope>
    <source>
        <strain evidence="3 4">CBS 110553</strain>
    </source>
</reference>
<feature type="compositionally biased region" description="Low complexity" evidence="1">
    <location>
        <begin position="420"/>
        <end position="430"/>
    </location>
</feature>
<protein>
    <submittedName>
        <fullName evidence="3">Uncharacterized protein</fullName>
    </submittedName>
</protein>
<proteinExistence type="predicted"/>
<evidence type="ECO:0000256" key="2">
    <source>
        <dbReference type="SAM" id="Phobius"/>
    </source>
</evidence>
<dbReference type="OrthoDB" id="5376312at2759"/>
<dbReference type="eggNOG" id="ENOG502S1SC">
    <property type="taxonomic scope" value="Eukaryota"/>
</dbReference>
<feature type="compositionally biased region" description="Polar residues" evidence="1">
    <location>
        <begin position="457"/>
        <end position="466"/>
    </location>
</feature>
<comment type="caution">
    <text evidence="3">The sequence shown here is derived from an EMBL/GenBank/DDBJ whole genome shotgun (WGS) entry which is preliminary data.</text>
</comment>
<dbReference type="HOGENOM" id="CLU_027663_1_1_1"/>
<gene>
    <name evidence="3" type="ORF">A1O5_11857</name>
</gene>
<keyword evidence="2" id="KW-0472">Membrane</keyword>
<feature type="compositionally biased region" description="Low complexity" evidence="1">
    <location>
        <begin position="492"/>
        <end position="505"/>
    </location>
</feature>
<dbReference type="Proteomes" id="UP000019471">
    <property type="component" value="Unassembled WGS sequence"/>
</dbReference>
<name>W9W8G8_9EURO</name>
<feature type="region of interest" description="Disordered" evidence="1">
    <location>
        <begin position="279"/>
        <end position="408"/>
    </location>
</feature>
<dbReference type="RefSeq" id="XP_007750617.1">
    <property type="nucleotide sequence ID" value="XM_007752427.1"/>
</dbReference>
<organism evidence="3 4">
    <name type="scientific">Cladophialophora psammophila CBS 110553</name>
    <dbReference type="NCBI Taxonomy" id="1182543"/>
    <lineage>
        <taxon>Eukaryota</taxon>
        <taxon>Fungi</taxon>
        <taxon>Dikarya</taxon>
        <taxon>Ascomycota</taxon>
        <taxon>Pezizomycotina</taxon>
        <taxon>Eurotiomycetes</taxon>
        <taxon>Chaetothyriomycetidae</taxon>
        <taxon>Chaetothyriales</taxon>
        <taxon>Herpotrichiellaceae</taxon>
        <taxon>Cladophialophora</taxon>
    </lineage>
</organism>
<evidence type="ECO:0000313" key="4">
    <source>
        <dbReference type="Proteomes" id="UP000019471"/>
    </source>
</evidence>
<feature type="region of interest" description="Disordered" evidence="1">
    <location>
        <begin position="420"/>
        <end position="511"/>
    </location>
</feature>
<evidence type="ECO:0000256" key="1">
    <source>
        <dbReference type="SAM" id="MobiDB-lite"/>
    </source>
</evidence>
<feature type="region of interest" description="Disordered" evidence="1">
    <location>
        <begin position="17"/>
        <end position="37"/>
    </location>
</feature>
<dbReference type="EMBL" id="AMGX01000029">
    <property type="protein sequence ID" value="EXJ61300.1"/>
    <property type="molecule type" value="Genomic_DNA"/>
</dbReference>
<feature type="region of interest" description="Disordered" evidence="1">
    <location>
        <begin position="200"/>
        <end position="241"/>
    </location>
</feature>
<keyword evidence="2" id="KW-0812">Transmembrane</keyword>
<dbReference type="GeneID" id="19196544"/>
<feature type="compositionally biased region" description="Basic and acidic residues" evidence="1">
    <location>
        <begin position="200"/>
        <end position="232"/>
    </location>
</feature>
<evidence type="ECO:0000313" key="3">
    <source>
        <dbReference type="EMBL" id="EXJ61300.1"/>
    </source>
</evidence>
<feature type="transmembrane region" description="Helical" evidence="2">
    <location>
        <begin position="45"/>
        <end position="68"/>
    </location>
</feature>
<dbReference type="STRING" id="1182543.W9W8G8"/>
<feature type="compositionally biased region" description="Polar residues" evidence="1">
    <location>
        <begin position="356"/>
        <end position="377"/>
    </location>
</feature>
<sequence length="511" mass="55005">MAVSSPIQPLEKRSIHVNRLSSRQGPPKDGDGGNAGGGGGMGGSAVIIGIIAGVVLFITACVVFYTMLRRWRVQGKKPKYIPTKFLKSKWQTWQPGGKYKAVRNRDLSSTNTAYNGNEIDAGAGTGAGVDRNTSVRSVITLPAYSRTPKDTEQVIGREGERGGMDTVVEFPETVEEEETRREDQMESLYQIRLARRREIAEREERRRERREARERGDTARLEQLRRESHQRANESTTSLNGGVSVSAATLIAEHQSRGRERRVSSVAYASLGEVRHDGTRIRANSNDSERGGLLSGAAPMGENDGRPRLLSDATSTHSRGRSISAVSVSTMGSDVEPQPTPDSTIPDDSNRRQSDEPQSGGTSNSSPTANRFTPDESTGSEDIGESRMPQPSDIDDTSRPPDYEFLDWGDAPSYEAAIARRAASNASRAAGIPTRAPTDASVPPQLPQLNLPRISVSGATEPNTPVSPVVQPASASNTGDMPVSPVAMTSINTAAENMTTETNSNPATHAN</sequence>
<accession>W9W8G8</accession>
<keyword evidence="4" id="KW-1185">Reference proteome</keyword>
<dbReference type="AlphaFoldDB" id="W9W8G8"/>
<keyword evidence="2" id="KW-1133">Transmembrane helix</keyword>